<feature type="domain" description="JmjC" evidence="2">
    <location>
        <begin position="136"/>
        <end position="329"/>
    </location>
</feature>
<dbReference type="PROSITE" id="PS51184">
    <property type="entry name" value="JMJC"/>
    <property type="match status" value="1"/>
</dbReference>
<gene>
    <name evidence="3" type="ORF">GCM10022222_59530</name>
</gene>
<dbReference type="RefSeq" id="WP_344865716.1">
    <property type="nucleotide sequence ID" value="NZ_BAAAZN010000014.1"/>
</dbReference>
<dbReference type="InterPro" id="IPR003347">
    <property type="entry name" value="JmjC_dom"/>
</dbReference>
<dbReference type="EMBL" id="BAAAZN010000014">
    <property type="protein sequence ID" value="GAA3567680.1"/>
    <property type="molecule type" value="Genomic_DNA"/>
</dbReference>
<reference evidence="4" key="1">
    <citation type="journal article" date="2019" name="Int. J. Syst. Evol. Microbiol.">
        <title>The Global Catalogue of Microorganisms (GCM) 10K type strain sequencing project: providing services to taxonomists for standard genome sequencing and annotation.</title>
        <authorList>
            <consortium name="The Broad Institute Genomics Platform"/>
            <consortium name="The Broad Institute Genome Sequencing Center for Infectious Disease"/>
            <person name="Wu L."/>
            <person name="Ma J."/>
        </authorList>
    </citation>
    <scope>NUCLEOTIDE SEQUENCE [LARGE SCALE GENOMIC DNA]</scope>
    <source>
        <strain evidence="4">JCM 16898</strain>
    </source>
</reference>
<dbReference type="SMART" id="SM00558">
    <property type="entry name" value="JmjC"/>
    <property type="match status" value="1"/>
</dbReference>
<evidence type="ECO:0000256" key="1">
    <source>
        <dbReference type="SAM" id="MobiDB-lite"/>
    </source>
</evidence>
<name>A0ABP6XI70_9PSEU</name>
<proteinExistence type="predicted"/>
<dbReference type="InterPro" id="IPR041667">
    <property type="entry name" value="Cupin_8"/>
</dbReference>
<evidence type="ECO:0000313" key="4">
    <source>
        <dbReference type="Proteomes" id="UP001500689"/>
    </source>
</evidence>
<organism evidence="3 4">
    <name type="scientific">Amycolatopsis ultiminotia</name>
    <dbReference type="NCBI Taxonomy" id="543629"/>
    <lineage>
        <taxon>Bacteria</taxon>
        <taxon>Bacillati</taxon>
        <taxon>Actinomycetota</taxon>
        <taxon>Actinomycetes</taxon>
        <taxon>Pseudonocardiales</taxon>
        <taxon>Pseudonocardiaceae</taxon>
        <taxon>Amycolatopsis</taxon>
    </lineage>
</organism>
<comment type="caution">
    <text evidence="3">The sequence shown here is derived from an EMBL/GenBank/DDBJ whole genome shotgun (WGS) entry which is preliminary data.</text>
</comment>
<dbReference type="SUPFAM" id="SSF51197">
    <property type="entry name" value="Clavaminate synthase-like"/>
    <property type="match status" value="1"/>
</dbReference>
<dbReference type="Pfam" id="PF13621">
    <property type="entry name" value="Cupin_8"/>
    <property type="match status" value="1"/>
</dbReference>
<accession>A0ABP6XI70</accession>
<feature type="region of interest" description="Disordered" evidence="1">
    <location>
        <begin position="1"/>
        <end position="21"/>
    </location>
</feature>
<evidence type="ECO:0000313" key="3">
    <source>
        <dbReference type="EMBL" id="GAA3567680.1"/>
    </source>
</evidence>
<evidence type="ECO:0000259" key="2">
    <source>
        <dbReference type="PROSITE" id="PS51184"/>
    </source>
</evidence>
<keyword evidence="4" id="KW-1185">Reference proteome</keyword>
<dbReference type="PANTHER" id="PTHR12461:SF105">
    <property type="entry name" value="HYPOXIA-INDUCIBLE FACTOR 1-ALPHA INHIBITOR"/>
    <property type="match status" value="1"/>
</dbReference>
<dbReference type="PANTHER" id="PTHR12461">
    <property type="entry name" value="HYPOXIA-INDUCIBLE FACTOR 1 ALPHA INHIBITOR-RELATED"/>
    <property type="match status" value="1"/>
</dbReference>
<protein>
    <submittedName>
        <fullName evidence="3">Cupin-like domain-containing protein</fullName>
    </submittedName>
</protein>
<dbReference type="Proteomes" id="UP001500689">
    <property type="component" value="Unassembled WGS sequence"/>
</dbReference>
<sequence length="354" mass="40455">MTSSPAQEDGRPDDATPPPEFFGEADLRLDAIDRVHDPDPAEFVRDYVRKRRPAVITGLMDSWPAMERWGFDYFRKFFGDMDIHANIQDLDGKLILGQVGGFRPMKFEKLLDEIENNEEPRTAHYLRAYPVHRMIEHYPDLEEDYELPELVPNWADIRFPAETSGTTRNPLKQAGLKLAKTFLNRGSDKPASRSTVSSRVAAVMFVGSKGTVTPFHSDGMQTAAYLCQVVGRKRCYFVSPDQHAKLYPRAFRRQFGMAQVDYRKPNLQKQPLFRDVVVEETVLHPGETLYVPSGYWHAIESMDASISYSHQIVNEDNALGWLTCIPERYLAQLYFKSQGGLRAVTGAKDWDDWA</sequence>
<dbReference type="Gene3D" id="2.60.120.650">
    <property type="entry name" value="Cupin"/>
    <property type="match status" value="1"/>
</dbReference>